<dbReference type="Gene3D" id="3.90.1170.50">
    <property type="entry name" value="Aldehyde oxidase/xanthine dehydrogenase, a/b hammerhead"/>
    <property type="match status" value="1"/>
</dbReference>
<keyword evidence="1" id="KW-0500">Molybdenum</keyword>
<dbReference type="InterPro" id="IPR037165">
    <property type="entry name" value="AldOxase/xan_DH_Mopterin-bd_sf"/>
</dbReference>
<name>A0A7M2Z0H4_9ACTN</name>
<keyword evidence="2" id="KW-0560">Oxidoreductase</keyword>
<dbReference type="EMBL" id="QQZY01000002">
    <property type="protein sequence ID" value="RDI75273.1"/>
    <property type="molecule type" value="Genomic_DNA"/>
</dbReference>
<sequence>MTTVETEAPTLQKGAAMGQSVPRKEDGRLVQGQGVFFDDIKRHGMGFLHFVRSPYAHAKIESIDVSAAHELPGVYGTLTGDEVAILTDPFFQIAAPPGGHVKDYALAVGKVRYIGEPVVAVVAQTRELARDAAELVTVEYEPLEVVVDARKALQEGAPVLHEECGGNMSYTGVWEWGDVDAAFAEADHIVSIKELHFDRFNSTPLECDGALVEYNRGTGQWTMYTNNQFPGFAAIMMGPALRVGLDKLRIVTQDIGGGFGNKITTHPQLVVCCLLARKLKRPIQWTEWRTEFHQSMSHGNERWFEDTEVAVKADGTLLGFRTKAIDDAGAYLRYEPLGGVIWSQVAPGMYKWRHLRVEFTQAMTNKAPCSPNRGYSRMQQLWFTERVIDIVAHELGFDPVEIRKRNYVQPEDMPYETPNGCVYDSGDYPRALEMALELVGADRIEERRAEAASRGKLLGLGIGSTLDSGTNNFGQSQLVNPDLQFSGNNEVATVKLDIFGEVVVTLGTTPQGQGHETTAAQVVADTIGCDVDSVHVRAGHDSYWNSHAGFSGTYASQFAVTGLGAVKGAADMLAGQMKQLAAMVFQCAPDDIELAEGFARIKGNPEAALPFMALGAIVNANNAGFPDDPPTLNCRYVYRPPFQVPDKERKFGNLTLTYSMQIHACVVEVDPETGVTEVVDYAAVDDCGTRINPQIVEGQVMGATAHAIGAALWETFAYDEDGNLLTPNFYDYHVPHALDMPPLKTAAIESPSPFTPLGTKGMGEGGGGGIHCICAGIQDALRAAGGAIVTDSHNPYHRVWELIAHPERSRENVEVRSK</sequence>
<dbReference type="SUPFAM" id="SSF54665">
    <property type="entry name" value="CO dehydrogenase molybdoprotein N-domain-like"/>
    <property type="match status" value="1"/>
</dbReference>
<evidence type="ECO:0000259" key="4">
    <source>
        <dbReference type="SMART" id="SM01008"/>
    </source>
</evidence>
<proteinExistence type="predicted"/>
<keyword evidence="6" id="KW-1185">Reference proteome</keyword>
<protein>
    <submittedName>
        <fullName evidence="5">Aerobic-type carbon monoxide dehydrogenase large subunit CoxL/CutL-like</fullName>
    </submittedName>
</protein>
<dbReference type="Pfam" id="PF01315">
    <property type="entry name" value="Ald_Xan_dh_C"/>
    <property type="match status" value="1"/>
</dbReference>
<reference evidence="6" key="2">
    <citation type="journal article" date="2019" name="MicrobiologyOpen">
        <title>High-quality draft genome sequence of Gaiella occulta isolated from a 150 meter deep mineral water borehole and comparison with the genome sequences of other deep-branching lineages of the phylum Actinobacteria.</title>
        <authorList>
            <person name="Severino R."/>
            <person name="Froufe H.J.C."/>
            <person name="Barroso C."/>
            <person name="Albuquerque L."/>
            <person name="Lobo-da-Cunha A."/>
            <person name="da Costa M.S."/>
            <person name="Egas C."/>
        </authorList>
    </citation>
    <scope>NUCLEOTIDE SEQUENCE [LARGE SCALE GENOMIC DNA]</scope>
    <source>
        <strain evidence="6">F2-233</strain>
    </source>
</reference>
<dbReference type="Proteomes" id="UP000254134">
    <property type="component" value="Unassembled WGS sequence"/>
</dbReference>
<dbReference type="GO" id="GO:0016491">
    <property type="term" value="F:oxidoreductase activity"/>
    <property type="evidence" value="ECO:0007669"/>
    <property type="project" value="UniProtKB-KW"/>
</dbReference>
<accession>A0A7M2Z0H4</accession>
<dbReference type="AlphaFoldDB" id="A0A7M2Z0H4"/>
<dbReference type="InterPro" id="IPR016208">
    <property type="entry name" value="Ald_Oxase/xanthine_DH-like"/>
</dbReference>
<dbReference type="RefSeq" id="WP_220150462.1">
    <property type="nucleotide sequence ID" value="NZ_QQZY01000002.1"/>
</dbReference>
<evidence type="ECO:0000256" key="1">
    <source>
        <dbReference type="ARBA" id="ARBA00022505"/>
    </source>
</evidence>
<evidence type="ECO:0000256" key="2">
    <source>
        <dbReference type="ARBA" id="ARBA00023002"/>
    </source>
</evidence>
<dbReference type="SMART" id="SM01008">
    <property type="entry name" value="Ald_Xan_dh_C"/>
    <property type="match status" value="1"/>
</dbReference>
<comment type="caution">
    <text evidence="5">The sequence shown here is derived from an EMBL/GenBank/DDBJ whole genome shotgun (WGS) entry which is preliminary data.</text>
</comment>
<dbReference type="PANTHER" id="PTHR11908:SF132">
    <property type="entry name" value="ALDEHYDE OXIDASE 1-RELATED"/>
    <property type="match status" value="1"/>
</dbReference>
<dbReference type="Pfam" id="PF02738">
    <property type="entry name" value="MoCoBD_1"/>
    <property type="match status" value="1"/>
</dbReference>
<dbReference type="InterPro" id="IPR000674">
    <property type="entry name" value="Ald_Oxase/Xan_DH_a/b"/>
</dbReference>
<dbReference type="SUPFAM" id="SSF56003">
    <property type="entry name" value="Molybdenum cofactor-binding domain"/>
    <property type="match status" value="1"/>
</dbReference>
<evidence type="ECO:0000256" key="3">
    <source>
        <dbReference type="SAM" id="MobiDB-lite"/>
    </source>
</evidence>
<evidence type="ECO:0000313" key="6">
    <source>
        <dbReference type="Proteomes" id="UP000254134"/>
    </source>
</evidence>
<dbReference type="InterPro" id="IPR046867">
    <property type="entry name" value="AldOxase/xan_DH_MoCoBD2"/>
</dbReference>
<reference evidence="5 6" key="1">
    <citation type="submission" date="2018-07" db="EMBL/GenBank/DDBJ databases">
        <title>High-quality-draft genome sequence of Gaiella occulta.</title>
        <authorList>
            <person name="Severino R."/>
            <person name="Froufe H.J.C."/>
            <person name="Rainey F.A."/>
            <person name="Barroso C."/>
            <person name="Albuquerque L."/>
            <person name="Lobo-Da-Cunha A."/>
            <person name="Da Costa M.S."/>
            <person name="Egas C."/>
        </authorList>
    </citation>
    <scope>NUCLEOTIDE SEQUENCE [LARGE SCALE GENOMIC DNA]</scope>
    <source>
        <strain evidence="5 6">F2-233</strain>
    </source>
</reference>
<evidence type="ECO:0000313" key="5">
    <source>
        <dbReference type="EMBL" id="RDI75273.1"/>
    </source>
</evidence>
<dbReference type="GO" id="GO:0005506">
    <property type="term" value="F:iron ion binding"/>
    <property type="evidence" value="ECO:0007669"/>
    <property type="project" value="InterPro"/>
</dbReference>
<dbReference type="Gene3D" id="3.30.365.10">
    <property type="entry name" value="Aldehyde oxidase/xanthine dehydrogenase, molybdopterin binding domain"/>
    <property type="match status" value="4"/>
</dbReference>
<feature type="domain" description="Aldehyde oxidase/xanthine dehydrogenase a/b hammerhead" evidence="4">
    <location>
        <begin position="31"/>
        <end position="144"/>
    </location>
</feature>
<gene>
    <name evidence="5" type="ORF">Gocc_1071</name>
</gene>
<dbReference type="Pfam" id="PF20256">
    <property type="entry name" value="MoCoBD_2"/>
    <property type="match status" value="1"/>
</dbReference>
<feature type="region of interest" description="Disordered" evidence="3">
    <location>
        <begin position="1"/>
        <end position="24"/>
    </location>
</feature>
<dbReference type="PANTHER" id="PTHR11908">
    <property type="entry name" value="XANTHINE DEHYDROGENASE"/>
    <property type="match status" value="1"/>
</dbReference>
<dbReference type="InterPro" id="IPR036856">
    <property type="entry name" value="Ald_Oxase/Xan_DH_a/b_sf"/>
</dbReference>
<organism evidence="5 6">
    <name type="scientific">Gaiella occulta</name>
    <dbReference type="NCBI Taxonomy" id="1002870"/>
    <lineage>
        <taxon>Bacteria</taxon>
        <taxon>Bacillati</taxon>
        <taxon>Actinomycetota</taxon>
        <taxon>Thermoleophilia</taxon>
        <taxon>Gaiellales</taxon>
        <taxon>Gaiellaceae</taxon>
        <taxon>Gaiella</taxon>
    </lineage>
</organism>
<dbReference type="InterPro" id="IPR008274">
    <property type="entry name" value="AldOxase/xan_DH_MoCoBD1"/>
</dbReference>